<evidence type="ECO:0000313" key="1">
    <source>
        <dbReference type="EMBL" id="RAL20184.1"/>
    </source>
</evidence>
<reference evidence="1 2" key="1">
    <citation type="submission" date="2018-05" db="EMBL/GenBank/DDBJ databases">
        <title>Lujinxingia marina gen. nov. sp. nov., a new facultative anaerobic member of the class Deltaproteobacteria, and proposal of Lujinxingaceae fam. nov.</title>
        <authorList>
            <person name="Li C.-M."/>
        </authorList>
    </citation>
    <scope>NUCLEOTIDE SEQUENCE [LARGE SCALE GENOMIC DNA]</scope>
    <source>
        <strain evidence="1 2">B210</strain>
    </source>
</reference>
<gene>
    <name evidence="1" type="ORF">DL240_18370</name>
</gene>
<protein>
    <submittedName>
        <fullName evidence="1">Uncharacterized protein</fullName>
    </submittedName>
</protein>
<dbReference type="AlphaFoldDB" id="A0A328C6P6"/>
<name>A0A328C6P6_9DELT</name>
<sequence>MGWIAGSVVWLGMLGCGGGDQDQEPFVYEGTWAVEGTVCQEGSEPQLVEVERVEGELLAWVMRDDACRQRGEVLWEGQPDTSGKVSLGDASVAVRSEGAHRLHLEAADGALLMRRVYPETGPPVRPDLGEFSLSGQWMMEGYPCQDGLVPQLVQVREAGGSLGVTKVLGDGCIGAGVRFIEGRLDGTSLEVDAYLEPPDDWGEVEGHPSTGRVRVPEYFRLDVLGQSVGFRRVLGDLS</sequence>
<accession>A0A328C6P6</accession>
<keyword evidence="2" id="KW-1185">Reference proteome</keyword>
<evidence type="ECO:0000313" key="2">
    <source>
        <dbReference type="Proteomes" id="UP000249169"/>
    </source>
</evidence>
<proteinExistence type="predicted"/>
<comment type="caution">
    <text evidence="1">The sequence shown here is derived from an EMBL/GenBank/DDBJ whole genome shotgun (WGS) entry which is preliminary data.</text>
</comment>
<organism evidence="1 2">
    <name type="scientific">Lujinxingia litoralis</name>
    <dbReference type="NCBI Taxonomy" id="2211119"/>
    <lineage>
        <taxon>Bacteria</taxon>
        <taxon>Deltaproteobacteria</taxon>
        <taxon>Bradymonadales</taxon>
        <taxon>Lujinxingiaceae</taxon>
        <taxon>Lujinxingia</taxon>
    </lineage>
</organism>
<dbReference type="Proteomes" id="UP000249169">
    <property type="component" value="Unassembled WGS sequence"/>
</dbReference>
<dbReference type="EMBL" id="QHKO01000013">
    <property type="protein sequence ID" value="RAL20184.1"/>
    <property type="molecule type" value="Genomic_DNA"/>
</dbReference>